<feature type="transmembrane region" description="Helical" evidence="7">
    <location>
        <begin position="88"/>
        <end position="110"/>
    </location>
</feature>
<gene>
    <name evidence="8" type="primary">GPR137</name>
</gene>
<dbReference type="GO" id="GO:1904263">
    <property type="term" value="P:positive regulation of TORC1 signaling"/>
    <property type="evidence" value="ECO:0007669"/>
    <property type="project" value="TreeGrafter"/>
</dbReference>
<keyword evidence="4 7" id="KW-0472">Membrane</keyword>
<sequence>MGIWSGHGPIAQESEQGEEQSPCQGGSASRVLIHYVLIAPYEGLLTIPILQRRKLRHRAGGVQGQGEASARDEPRLADLVNDLGNKGYLVFGLILFVWELLPTTLLVGFFRVHRPPQDLVFGSRSYFFDRAGHCEDEGCSWEHSRGESTSMSGSLGSGSWYGAIGREPGWCGGSQTRTTPLLFSQVLGPGGHHHSLYSTPQT</sequence>
<keyword evidence="9" id="KW-1185">Reference proteome</keyword>
<keyword evidence="3 7" id="KW-1133">Transmembrane helix</keyword>
<protein>
    <submittedName>
        <fullName evidence="8">G protein-coupled receptor 137</fullName>
    </submittedName>
</protein>
<evidence type="ECO:0000256" key="6">
    <source>
        <dbReference type="SAM" id="MobiDB-lite"/>
    </source>
</evidence>
<reference evidence="8" key="3">
    <citation type="submission" date="2025-09" db="UniProtKB">
        <authorList>
            <consortium name="Ensembl"/>
        </authorList>
    </citation>
    <scope>IDENTIFICATION</scope>
</reference>
<organism evidence="8 9">
    <name type="scientific">Equus asinus</name>
    <name type="common">Donkey</name>
    <name type="synonym">Equus africanus asinus</name>
    <dbReference type="NCBI Taxonomy" id="9793"/>
    <lineage>
        <taxon>Eukaryota</taxon>
        <taxon>Metazoa</taxon>
        <taxon>Chordata</taxon>
        <taxon>Craniata</taxon>
        <taxon>Vertebrata</taxon>
        <taxon>Euteleostomi</taxon>
        <taxon>Mammalia</taxon>
        <taxon>Eutheria</taxon>
        <taxon>Laurasiatheria</taxon>
        <taxon>Perissodactyla</taxon>
        <taxon>Equidae</taxon>
        <taxon>Equus</taxon>
    </lineage>
</organism>
<reference evidence="8 9" key="1">
    <citation type="journal article" date="2020" name="Nat. Commun.">
        <title>Donkey genomes provide new insights into domestication and selection for coat color.</title>
        <authorList>
            <person name="Wang"/>
            <person name="C."/>
            <person name="Li"/>
            <person name="H."/>
            <person name="Guo"/>
            <person name="Y."/>
            <person name="Huang"/>
            <person name="J."/>
            <person name="Sun"/>
            <person name="Y."/>
            <person name="Min"/>
            <person name="J."/>
            <person name="Wang"/>
            <person name="J."/>
            <person name="Fang"/>
            <person name="X."/>
            <person name="Zhao"/>
            <person name="Z."/>
            <person name="Wang"/>
            <person name="S."/>
            <person name="Zhang"/>
            <person name="Y."/>
            <person name="Liu"/>
            <person name="Q."/>
            <person name="Jiang"/>
            <person name="Q."/>
            <person name="Wang"/>
            <person name="X."/>
            <person name="Guo"/>
            <person name="Y."/>
            <person name="Yang"/>
            <person name="C."/>
            <person name="Wang"/>
            <person name="Y."/>
            <person name="Tian"/>
            <person name="F."/>
            <person name="Zhuang"/>
            <person name="G."/>
            <person name="Fan"/>
            <person name="Y."/>
            <person name="Gao"/>
            <person name="Q."/>
            <person name="Li"/>
            <person name="Y."/>
            <person name="Ju"/>
            <person name="Z."/>
            <person name="Li"/>
            <person name="J."/>
            <person name="Li"/>
            <person name="R."/>
            <person name="Hou"/>
            <person name="M."/>
            <person name="Yang"/>
            <person name="G."/>
            <person name="Liu"/>
            <person name="G."/>
            <person name="Liu"/>
            <person name="W."/>
            <person name="Guo"/>
            <person name="J."/>
            <person name="Pan"/>
            <person name="S."/>
            <person name="Fan"/>
            <person name="G."/>
            <person name="Zhang"/>
            <person name="W."/>
            <person name="Zhang"/>
            <person name="R."/>
            <person name="Yu"/>
            <person name="J."/>
            <person name="Zhang"/>
            <person name="X."/>
            <person name="Yin"/>
            <person name="Q."/>
            <person name="Ji"/>
            <person name="C."/>
            <person name="Jin"/>
            <person name="Y."/>
            <person name="Yue"/>
            <person name="G."/>
            <person name="Liu"/>
            <person name="M."/>
            <person name="Xu"/>
            <person name="J."/>
            <person name="Liu"/>
            <person name="S."/>
            <person name="Jordana"/>
            <person name="J."/>
            <person name="Noce"/>
            <person name="A."/>
            <person name="Amills"/>
            <person name="M."/>
            <person name="Wu"/>
            <person name="D.D."/>
            <person name="Li"/>
            <person name="S."/>
            <person name="Zhou"/>
            <person name="X. and Zhong"/>
            <person name="J."/>
        </authorList>
    </citation>
    <scope>NUCLEOTIDE SEQUENCE [LARGE SCALE GENOMIC DNA]</scope>
</reference>
<comment type="subcellular location">
    <subcellularLocation>
        <location evidence="1">Lysosome membrane</location>
        <topology evidence="1">Multi-pass membrane protein</topology>
    </subcellularLocation>
</comment>
<reference evidence="8" key="2">
    <citation type="submission" date="2025-08" db="UniProtKB">
        <authorList>
            <consortium name="Ensembl"/>
        </authorList>
    </citation>
    <scope>IDENTIFICATION</scope>
</reference>
<dbReference type="PANTHER" id="PTHR15146:SF5">
    <property type="entry name" value="INTEGRAL MEMBRANE PROTEIN GPR137"/>
    <property type="match status" value="1"/>
</dbReference>
<dbReference type="Ensembl" id="ENSEAST00005064809.1">
    <property type="protein sequence ID" value="ENSEASP00005039803.1"/>
    <property type="gene ID" value="ENSEASG00005019952.2"/>
</dbReference>
<dbReference type="PANTHER" id="PTHR15146">
    <property type="entry name" value="INTEGRAL MEMBRANE PROTEIN GPR137"/>
    <property type="match status" value="1"/>
</dbReference>
<feature type="region of interest" description="Disordered" evidence="6">
    <location>
        <begin position="1"/>
        <end position="25"/>
    </location>
</feature>
<dbReference type="Proteomes" id="UP000694387">
    <property type="component" value="Chromosome 29"/>
</dbReference>
<dbReference type="GO" id="GO:0045671">
    <property type="term" value="P:negative regulation of osteoclast differentiation"/>
    <property type="evidence" value="ECO:0007669"/>
    <property type="project" value="TreeGrafter"/>
</dbReference>
<accession>A0A9L0IFZ1</accession>
<dbReference type="GeneTree" id="ENSGT00940000153986"/>
<evidence type="ECO:0000256" key="5">
    <source>
        <dbReference type="ARBA" id="ARBA00023228"/>
    </source>
</evidence>
<dbReference type="InterPro" id="IPR029723">
    <property type="entry name" value="GPR137"/>
</dbReference>
<evidence type="ECO:0000313" key="9">
    <source>
        <dbReference type="Proteomes" id="UP000694387"/>
    </source>
</evidence>
<dbReference type="AlphaFoldDB" id="A0A9L0IFZ1"/>
<evidence type="ECO:0000256" key="4">
    <source>
        <dbReference type="ARBA" id="ARBA00023136"/>
    </source>
</evidence>
<keyword evidence="5" id="KW-0458">Lysosome</keyword>
<dbReference type="GO" id="GO:0005765">
    <property type="term" value="C:lysosomal membrane"/>
    <property type="evidence" value="ECO:0007669"/>
    <property type="project" value="UniProtKB-SubCell"/>
</dbReference>
<keyword evidence="2 7" id="KW-0812">Transmembrane</keyword>
<proteinExistence type="predicted"/>
<evidence type="ECO:0000256" key="1">
    <source>
        <dbReference type="ARBA" id="ARBA00004155"/>
    </source>
</evidence>
<dbReference type="GO" id="GO:0010506">
    <property type="term" value="P:regulation of autophagy"/>
    <property type="evidence" value="ECO:0007669"/>
    <property type="project" value="TreeGrafter"/>
</dbReference>
<name>A0A9L0IFZ1_EQUAS</name>
<evidence type="ECO:0000256" key="2">
    <source>
        <dbReference type="ARBA" id="ARBA00022692"/>
    </source>
</evidence>
<dbReference type="GO" id="GO:0045779">
    <property type="term" value="P:negative regulation of bone resorption"/>
    <property type="evidence" value="ECO:0007669"/>
    <property type="project" value="TreeGrafter"/>
</dbReference>
<evidence type="ECO:0000313" key="8">
    <source>
        <dbReference type="Ensembl" id="ENSEASP00005039803.1"/>
    </source>
</evidence>
<evidence type="ECO:0000256" key="3">
    <source>
        <dbReference type="ARBA" id="ARBA00022989"/>
    </source>
</evidence>
<evidence type="ECO:0000256" key="7">
    <source>
        <dbReference type="SAM" id="Phobius"/>
    </source>
</evidence>